<name>A0A498DDU6_9BACI</name>
<feature type="transmembrane region" description="Helical" evidence="7">
    <location>
        <begin position="153"/>
        <end position="176"/>
    </location>
</feature>
<dbReference type="GO" id="GO:0055085">
    <property type="term" value="P:transmembrane transport"/>
    <property type="evidence" value="ECO:0007669"/>
    <property type="project" value="InterPro"/>
</dbReference>
<organism evidence="9 10">
    <name type="scientific">Oceanobacillus piezotolerans</name>
    <dbReference type="NCBI Taxonomy" id="2448030"/>
    <lineage>
        <taxon>Bacteria</taxon>
        <taxon>Bacillati</taxon>
        <taxon>Bacillota</taxon>
        <taxon>Bacilli</taxon>
        <taxon>Bacillales</taxon>
        <taxon>Bacillaceae</taxon>
        <taxon>Oceanobacillus</taxon>
    </lineage>
</organism>
<dbReference type="AlphaFoldDB" id="A0A498DDU6"/>
<gene>
    <name evidence="9" type="ORF">D8M04_18075</name>
</gene>
<evidence type="ECO:0000256" key="7">
    <source>
        <dbReference type="RuleBase" id="RU363032"/>
    </source>
</evidence>
<protein>
    <submittedName>
        <fullName evidence="9">Sugar ABC transporter permease</fullName>
    </submittedName>
</protein>
<dbReference type="PANTHER" id="PTHR30193:SF37">
    <property type="entry name" value="INNER MEMBRANE ABC TRANSPORTER PERMEASE PROTEIN YCJO"/>
    <property type="match status" value="1"/>
</dbReference>
<dbReference type="CDD" id="cd06261">
    <property type="entry name" value="TM_PBP2"/>
    <property type="match status" value="1"/>
</dbReference>
<feature type="transmembrane region" description="Helical" evidence="7">
    <location>
        <begin position="203"/>
        <end position="221"/>
    </location>
</feature>
<dbReference type="SUPFAM" id="SSF161098">
    <property type="entry name" value="MetI-like"/>
    <property type="match status" value="1"/>
</dbReference>
<keyword evidence="10" id="KW-1185">Reference proteome</keyword>
<dbReference type="InterPro" id="IPR051393">
    <property type="entry name" value="ABC_transporter_permease"/>
</dbReference>
<reference evidence="9 10" key="1">
    <citation type="submission" date="2018-10" db="EMBL/GenBank/DDBJ databases">
        <title>Oceanobacillus sp. YLB-02 draft genome.</title>
        <authorList>
            <person name="Yu L."/>
        </authorList>
    </citation>
    <scope>NUCLEOTIDE SEQUENCE [LARGE SCALE GENOMIC DNA]</scope>
    <source>
        <strain evidence="9 10">YLB-02</strain>
    </source>
</reference>
<dbReference type="Gene3D" id="1.10.3720.10">
    <property type="entry name" value="MetI-like"/>
    <property type="match status" value="1"/>
</dbReference>
<dbReference type="GO" id="GO:0005886">
    <property type="term" value="C:plasma membrane"/>
    <property type="evidence" value="ECO:0007669"/>
    <property type="project" value="UniProtKB-SubCell"/>
</dbReference>
<dbReference type="PROSITE" id="PS50928">
    <property type="entry name" value="ABC_TM1"/>
    <property type="match status" value="1"/>
</dbReference>
<dbReference type="EMBL" id="RCHR01000009">
    <property type="protein sequence ID" value="RLL41147.1"/>
    <property type="molecule type" value="Genomic_DNA"/>
</dbReference>
<dbReference type="InterPro" id="IPR035906">
    <property type="entry name" value="MetI-like_sf"/>
</dbReference>
<feature type="transmembrane region" description="Helical" evidence="7">
    <location>
        <begin position="104"/>
        <end position="125"/>
    </location>
</feature>
<dbReference type="Proteomes" id="UP000270219">
    <property type="component" value="Unassembled WGS sequence"/>
</dbReference>
<evidence type="ECO:0000313" key="10">
    <source>
        <dbReference type="Proteomes" id="UP000270219"/>
    </source>
</evidence>
<dbReference type="InterPro" id="IPR000515">
    <property type="entry name" value="MetI-like"/>
</dbReference>
<comment type="caution">
    <text evidence="9">The sequence shown here is derived from an EMBL/GenBank/DDBJ whole genome shotgun (WGS) entry which is preliminary data.</text>
</comment>
<feature type="transmembrane region" description="Helical" evidence="7">
    <location>
        <begin position="259"/>
        <end position="279"/>
    </location>
</feature>
<keyword evidence="6 7" id="KW-0472">Membrane</keyword>
<feature type="transmembrane region" description="Helical" evidence="7">
    <location>
        <begin position="7"/>
        <end position="34"/>
    </location>
</feature>
<dbReference type="PANTHER" id="PTHR30193">
    <property type="entry name" value="ABC TRANSPORTER PERMEASE PROTEIN"/>
    <property type="match status" value="1"/>
</dbReference>
<evidence type="ECO:0000256" key="3">
    <source>
        <dbReference type="ARBA" id="ARBA00022475"/>
    </source>
</evidence>
<keyword evidence="5 7" id="KW-1133">Transmembrane helix</keyword>
<sequence length="291" mass="32856">MKVHKSLYLFLIPGFFLYFTFFIVPTLGAFFYSITDWDGVNQQFNFVGLFNYTSLLTDDTVFITSINNNLKFLLFVVFFQTLLSLIFALILMKNTKTNIFYRALFFFPTILSSVSVAFIWSFIYAPDLGLLNPLLQSIGLGMLTQSWLGNPDIAIFSIAFVQVWFHTGQVMVIFIAGLQNVPKELYEAAIVDGANKWQRFTKITWPLIAPATTIVVGYTTIQSFKAFDLIFAMTGGGPAYSTEILATFIYNSAFSNYQFGYASAASVVLMVIVAGLTLVQFRLVNRNKVEY</sequence>
<dbReference type="OrthoDB" id="5174895at2"/>
<keyword evidence="2 7" id="KW-0813">Transport</keyword>
<evidence type="ECO:0000256" key="4">
    <source>
        <dbReference type="ARBA" id="ARBA00022692"/>
    </source>
</evidence>
<feature type="domain" description="ABC transmembrane type-1" evidence="8">
    <location>
        <begin position="66"/>
        <end position="280"/>
    </location>
</feature>
<evidence type="ECO:0000256" key="2">
    <source>
        <dbReference type="ARBA" id="ARBA00022448"/>
    </source>
</evidence>
<dbReference type="RefSeq" id="WP_121524809.1">
    <property type="nucleotide sequence ID" value="NZ_RCHR01000009.1"/>
</dbReference>
<proteinExistence type="inferred from homology"/>
<comment type="similarity">
    <text evidence="7">Belongs to the binding-protein-dependent transport system permease family.</text>
</comment>
<evidence type="ECO:0000256" key="5">
    <source>
        <dbReference type="ARBA" id="ARBA00022989"/>
    </source>
</evidence>
<keyword evidence="3" id="KW-1003">Cell membrane</keyword>
<evidence type="ECO:0000256" key="1">
    <source>
        <dbReference type="ARBA" id="ARBA00004651"/>
    </source>
</evidence>
<comment type="subcellular location">
    <subcellularLocation>
        <location evidence="1 7">Cell membrane</location>
        <topology evidence="1 7">Multi-pass membrane protein</topology>
    </subcellularLocation>
</comment>
<dbReference type="Pfam" id="PF00528">
    <property type="entry name" value="BPD_transp_1"/>
    <property type="match status" value="1"/>
</dbReference>
<evidence type="ECO:0000313" key="9">
    <source>
        <dbReference type="EMBL" id="RLL41147.1"/>
    </source>
</evidence>
<accession>A0A498DDU6</accession>
<evidence type="ECO:0000259" key="8">
    <source>
        <dbReference type="PROSITE" id="PS50928"/>
    </source>
</evidence>
<feature type="transmembrane region" description="Helical" evidence="7">
    <location>
        <begin position="72"/>
        <end position="92"/>
    </location>
</feature>
<keyword evidence="4 7" id="KW-0812">Transmembrane</keyword>
<evidence type="ECO:0000256" key="6">
    <source>
        <dbReference type="ARBA" id="ARBA00023136"/>
    </source>
</evidence>